<gene>
    <name evidence="1" type="ORF">BCV72DRAFT_311435</name>
</gene>
<dbReference type="Proteomes" id="UP000242414">
    <property type="component" value="Unassembled WGS sequence"/>
</dbReference>
<dbReference type="AlphaFoldDB" id="A0A1X0RG54"/>
<accession>A0A1X0RG54</accession>
<dbReference type="OrthoDB" id="2264705at2759"/>
<proteinExistence type="predicted"/>
<dbReference type="EMBL" id="KV921862">
    <property type="protein sequence ID" value="ORE10848.1"/>
    <property type="molecule type" value="Genomic_DNA"/>
</dbReference>
<reference evidence="1" key="1">
    <citation type="journal article" date="2016" name="Proc. Natl. Acad. Sci. U.S.A.">
        <title>Lipid metabolic changes in an early divergent fungus govern the establishment of a mutualistic symbiosis with endobacteria.</title>
        <authorList>
            <person name="Lastovetsky O.A."/>
            <person name="Gaspar M.L."/>
            <person name="Mondo S.J."/>
            <person name="LaButti K.M."/>
            <person name="Sandor L."/>
            <person name="Grigoriev I.V."/>
            <person name="Henry S.A."/>
            <person name="Pawlowska T.E."/>
        </authorList>
    </citation>
    <scope>NUCLEOTIDE SEQUENCE [LARGE SCALE GENOMIC DNA]</scope>
    <source>
        <strain evidence="1">ATCC 52814</strain>
    </source>
</reference>
<name>A0A1X0RG54_RHIZD</name>
<protein>
    <submittedName>
        <fullName evidence="1">Uncharacterized protein</fullName>
    </submittedName>
</protein>
<dbReference type="VEuPathDB" id="FungiDB:BCV72DRAFT_311435"/>
<feature type="non-terminal residue" evidence="1">
    <location>
        <position position="1"/>
    </location>
</feature>
<evidence type="ECO:0000313" key="1">
    <source>
        <dbReference type="EMBL" id="ORE10848.1"/>
    </source>
</evidence>
<organism evidence="1">
    <name type="scientific">Rhizopus microsporus var. microsporus</name>
    <dbReference type="NCBI Taxonomy" id="86635"/>
    <lineage>
        <taxon>Eukaryota</taxon>
        <taxon>Fungi</taxon>
        <taxon>Fungi incertae sedis</taxon>
        <taxon>Mucoromycota</taxon>
        <taxon>Mucoromycotina</taxon>
        <taxon>Mucoromycetes</taxon>
        <taxon>Mucorales</taxon>
        <taxon>Mucorineae</taxon>
        <taxon>Rhizopodaceae</taxon>
        <taxon>Rhizopus</taxon>
    </lineage>
</organism>
<sequence length="166" mass="19628">YDKNTAEELLKQVEAIELDICYRDNPCKPFLLYINSIYADPFTYTISRKRCRTDFSNEAQKTTKKIVQLVNFLNAVFLSTDPCNEHVYYCDSLSMNDLLAVVWKHANIFDKKTAQGFSKWCANKKTHLMNSVRREWPMNIIKKTSVRSLYVLKKEFIDKIYCNYFC</sequence>